<proteinExistence type="predicted"/>
<dbReference type="RefSeq" id="WP_238377122.1">
    <property type="nucleotide sequence ID" value="NZ_FTOE01000004.1"/>
</dbReference>
<dbReference type="STRING" id="619304.SAMN05421760_1042"/>
<evidence type="ECO:0000313" key="3">
    <source>
        <dbReference type="Proteomes" id="UP000185999"/>
    </source>
</evidence>
<dbReference type="Gene3D" id="3.40.30.10">
    <property type="entry name" value="Glutaredoxin"/>
    <property type="match status" value="1"/>
</dbReference>
<dbReference type="Gene3D" id="1.20.1050.10">
    <property type="match status" value="1"/>
</dbReference>
<protein>
    <submittedName>
        <fullName evidence="2">Glutathione S-transferase</fullName>
    </submittedName>
</protein>
<dbReference type="SUPFAM" id="SSF47616">
    <property type="entry name" value="GST C-terminal domain-like"/>
    <property type="match status" value="1"/>
</dbReference>
<evidence type="ECO:0000259" key="1">
    <source>
        <dbReference type="PROSITE" id="PS50404"/>
    </source>
</evidence>
<keyword evidence="2" id="KW-0808">Transferase</keyword>
<dbReference type="InterPro" id="IPR004045">
    <property type="entry name" value="Glutathione_S-Trfase_N"/>
</dbReference>
<dbReference type="InterPro" id="IPR036249">
    <property type="entry name" value="Thioredoxin-like_sf"/>
</dbReference>
<dbReference type="EMBL" id="FTOE01000004">
    <property type="protein sequence ID" value="SIS72752.1"/>
    <property type="molecule type" value="Genomic_DNA"/>
</dbReference>
<reference evidence="3" key="1">
    <citation type="submission" date="2017-01" db="EMBL/GenBank/DDBJ databases">
        <authorList>
            <person name="Varghese N."/>
            <person name="Submissions S."/>
        </authorList>
    </citation>
    <scope>NUCLEOTIDE SEQUENCE [LARGE SCALE GENOMIC DNA]</scope>
    <source>
        <strain evidence="3">DSM 22306</strain>
    </source>
</reference>
<dbReference type="CDD" id="cd03196">
    <property type="entry name" value="GST_C_5"/>
    <property type="match status" value="1"/>
</dbReference>
<dbReference type="Pfam" id="PF13410">
    <property type="entry name" value="GST_C_2"/>
    <property type="match status" value="1"/>
</dbReference>
<dbReference type="AlphaFoldDB" id="A0A1N7LFZ6"/>
<dbReference type="Proteomes" id="UP000185999">
    <property type="component" value="Unassembled WGS sequence"/>
</dbReference>
<name>A0A1N7LFZ6_9GAMM</name>
<dbReference type="PANTHER" id="PTHR43968:SF6">
    <property type="entry name" value="GLUTATHIONE S-TRANSFERASE OMEGA"/>
    <property type="match status" value="1"/>
</dbReference>
<organism evidence="2 3">
    <name type="scientific">Neptunomonas antarctica</name>
    <dbReference type="NCBI Taxonomy" id="619304"/>
    <lineage>
        <taxon>Bacteria</taxon>
        <taxon>Pseudomonadati</taxon>
        <taxon>Pseudomonadota</taxon>
        <taxon>Gammaproteobacteria</taxon>
        <taxon>Oceanospirillales</taxon>
        <taxon>Oceanospirillaceae</taxon>
        <taxon>Neptunomonas</taxon>
    </lineage>
</organism>
<accession>A0A1N7LFZ6</accession>
<dbReference type="PROSITE" id="PS50404">
    <property type="entry name" value="GST_NTER"/>
    <property type="match status" value="1"/>
</dbReference>
<dbReference type="InterPro" id="IPR036282">
    <property type="entry name" value="Glutathione-S-Trfase_C_sf"/>
</dbReference>
<evidence type="ECO:0000313" key="2">
    <source>
        <dbReference type="EMBL" id="SIS72752.1"/>
    </source>
</evidence>
<dbReference type="InterPro" id="IPR050983">
    <property type="entry name" value="GST_Omega/HSP26"/>
</dbReference>
<dbReference type="Pfam" id="PF13417">
    <property type="entry name" value="GST_N_3"/>
    <property type="match status" value="1"/>
</dbReference>
<keyword evidence="3" id="KW-1185">Reference proteome</keyword>
<dbReference type="PANTHER" id="PTHR43968">
    <property type="match status" value="1"/>
</dbReference>
<dbReference type="SFLD" id="SFLDS00019">
    <property type="entry name" value="Glutathione_Transferase_(cytos"/>
    <property type="match status" value="1"/>
</dbReference>
<dbReference type="GO" id="GO:0016740">
    <property type="term" value="F:transferase activity"/>
    <property type="evidence" value="ECO:0007669"/>
    <property type="project" value="UniProtKB-KW"/>
</dbReference>
<dbReference type="GO" id="GO:0005737">
    <property type="term" value="C:cytoplasm"/>
    <property type="evidence" value="ECO:0007669"/>
    <property type="project" value="TreeGrafter"/>
</dbReference>
<dbReference type="SUPFAM" id="SSF52833">
    <property type="entry name" value="Thioredoxin-like"/>
    <property type="match status" value="1"/>
</dbReference>
<gene>
    <name evidence="2" type="ORF">SAMN05421760_1042</name>
</gene>
<feature type="domain" description="GST N-terminal" evidence="1">
    <location>
        <begin position="9"/>
        <end position="88"/>
    </location>
</feature>
<dbReference type="InterPro" id="IPR040079">
    <property type="entry name" value="Glutathione_S-Trfase"/>
</dbReference>
<sequence>MMTPAYQTVPTILYSFRRCPYAMRARLAIINSDIKVELREVVLKEKPQAMLDISPKGTVPVLLLSDARVIEESSEIMRWALQHNDPDHWLPAALDKSIQSLISRNDDEFKYWLDRYKYADRFPEHPMDYYRRHCETWFAFLDQQLSMNTYLNQSFLLTDHYTLADMALLPFVRQCAHVDRVWFDQTPYTRLRQWLDTWMDSELFRLVMEKHLQWREESKNLESFS</sequence>